<comment type="caution">
    <text evidence="2">The sequence shown here is derived from an EMBL/GenBank/DDBJ whole genome shotgun (WGS) entry which is preliminary data.</text>
</comment>
<dbReference type="InterPro" id="IPR051207">
    <property type="entry name" value="ComplexI_NDUFA9_subunit"/>
</dbReference>
<evidence type="ECO:0000259" key="1">
    <source>
        <dbReference type="Pfam" id="PF13460"/>
    </source>
</evidence>
<dbReference type="AlphaFoldDB" id="D6THZ1"/>
<sequence>MQHILVTGGTGTLGRHLIPRLQDAGCKVRVLSRSSREAVEGIEFVIGDLATGEGVEAAVEGVEIIVHCAGSAKGDEEKALNLVRAASGSGVRHLVYISVVGADRVPVKSGVDRAMFGYFASKRAAEHLVIDSGIPWTILRATQFHDLLLTVAQAMAKLPVVPVFAGFRYQPVDADDVASRLVQLTLGEPAGLVPDLGGPQVYTMADLIRRYLHANHQRRLIMPIWLPGQAARAHRAGANLTPDHADGTRTWEEFLADQMSLSSETSPSLP</sequence>
<accession>D6THZ1</accession>
<proteinExistence type="predicted"/>
<feature type="domain" description="NAD(P)-binding" evidence="1">
    <location>
        <begin position="8"/>
        <end position="146"/>
    </location>
</feature>
<dbReference type="PANTHER" id="PTHR12126">
    <property type="entry name" value="NADH-UBIQUINONE OXIDOREDUCTASE 39 KDA SUBUNIT-RELATED"/>
    <property type="match status" value="1"/>
</dbReference>
<name>D6THZ1_KTERA</name>
<dbReference type="Pfam" id="PF13460">
    <property type="entry name" value="NAD_binding_10"/>
    <property type="match status" value="1"/>
</dbReference>
<dbReference type="SUPFAM" id="SSF51735">
    <property type="entry name" value="NAD(P)-binding Rossmann-fold domains"/>
    <property type="match status" value="1"/>
</dbReference>
<gene>
    <name evidence="2" type="ORF">Krac_12603</name>
</gene>
<dbReference type="InParanoid" id="D6THZ1"/>
<dbReference type="OrthoDB" id="9803061at2"/>
<evidence type="ECO:0000313" key="2">
    <source>
        <dbReference type="EMBL" id="EFH90961.1"/>
    </source>
</evidence>
<reference evidence="2 3" key="1">
    <citation type="journal article" date="2011" name="Stand. Genomic Sci.">
        <title>Non-contiguous finished genome sequence and contextual data of the filamentous soil bacterium Ktedonobacter racemifer type strain (SOSP1-21).</title>
        <authorList>
            <person name="Chang Y.J."/>
            <person name="Land M."/>
            <person name="Hauser L."/>
            <person name="Chertkov O."/>
            <person name="Del Rio T.G."/>
            <person name="Nolan M."/>
            <person name="Copeland A."/>
            <person name="Tice H."/>
            <person name="Cheng J.F."/>
            <person name="Lucas S."/>
            <person name="Han C."/>
            <person name="Goodwin L."/>
            <person name="Pitluck S."/>
            <person name="Ivanova N."/>
            <person name="Ovchinikova G."/>
            <person name="Pati A."/>
            <person name="Chen A."/>
            <person name="Palaniappan K."/>
            <person name="Mavromatis K."/>
            <person name="Liolios K."/>
            <person name="Brettin T."/>
            <person name="Fiebig A."/>
            <person name="Rohde M."/>
            <person name="Abt B."/>
            <person name="Goker M."/>
            <person name="Detter J.C."/>
            <person name="Woyke T."/>
            <person name="Bristow J."/>
            <person name="Eisen J.A."/>
            <person name="Markowitz V."/>
            <person name="Hugenholtz P."/>
            <person name="Kyrpides N.C."/>
            <person name="Klenk H.P."/>
            <person name="Lapidus A."/>
        </authorList>
    </citation>
    <scope>NUCLEOTIDE SEQUENCE [LARGE SCALE GENOMIC DNA]</scope>
    <source>
        <strain evidence="3">DSM 44963</strain>
    </source>
</reference>
<dbReference type="eggNOG" id="COG0702">
    <property type="taxonomic scope" value="Bacteria"/>
</dbReference>
<dbReference type="Gene3D" id="3.40.50.720">
    <property type="entry name" value="NAD(P)-binding Rossmann-like Domain"/>
    <property type="match status" value="1"/>
</dbReference>
<dbReference type="EMBL" id="ADVG01000001">
    <property type="protein sequence ID" value="EFH90961.1"/>
    <property type="molecule type" value="Genomic_DNA"/>
</dbReference>
<keyword evidence="3" id="KW-1185">Reference proteome</keyword>
<protein>
    <submittedName>
        <fullName evidence="2">NAD-dependent epimerase/dehydratase</fullName>
    </submittedName>
</protein>
<organism evidence="2 3">
    <name type="scientific">Ktedonobacter racemifer DSM 44963</name>
    <dbReference type="NCBI Taxonomy" id="485913"/>
    <lineage>
        <taxon>Bacteria</taxon>
        <taxon>Bacillati</taxon>
        <taxon>Chloroflexota</taxon>
        <taxon>Ktedonobacteria</taxon>
        <taxon>Ktedonobacterales</taxon>
        <taxon>Ktedonobacteraceae</taxon>
        <taxon>Ktedonobacter</taxon>
    </lineage>
</organism>
<dbReference type="STRING" id="485913.Krac_12603"/>
<dbReference type="Proteomes" id="UP000004508">
    <property type="component" value="Unassembled WGS sequence"/>
</dbReference>
<dbReference type="InterPro" id="IPR036291">
    <property type="entry name" value="NAD(P)-bd_dom_sf"/>
</dbReference>
<dbReference type="RefSeq" id="WP_007908763.1">
    <property type="nucleotide sequence ID" value="NZ_ADVG01000001.1"/>
</dbReference>
<dbReference type="PANTHER" id="PTHR12126:SF11">
    <property type="entry name" value="NADH DEHYDROGENASE [UBIQUINONE] 1 ALPHA SUBCOMPLEX SUBUNIT 9, MITOCHONDRIAL"/>
    <property type="match status" value="1"/>
</dbReference>
<dbReference type="InterPro" id="IPR016040">
    <property type="entry name" value="NAD(P)-bd_dom"/>
</dbReference>
<dbReference type="GO" id="GO:0044877">
    <property type="term" value="F:protein-containing complex binding"/>
    <property type="evidence" value="ECO:0007669"/>
    <property type="project" value="TreeGrafter"/>
</dbReference>
<evidence type="ECO:0000313" key="3">
    <source>
        <dbReference type="Proteomes" id="UP000004508"/>
    </source>
</evidence>